<dbReference type="GO" id="GO:0000155">
    <property type="term" value="F:phosphorelay sensor kinase activity"/>
    <property type="evidence" value="ECO:0007669"/>
    <property type="project" value="InterPro"/>
</dbReference>
<dbReference type="PROSITE" id="PS50885">
    <property type="entry name" value="HAMP"/>
    <property type="match status" value="1"/>
</dbReference>
<dbReference type="InterPro" id="IPR036097">
    <property type="entry name" value="HisK_dim/P_sf"/>
</dbReference>
<dbReference type="InterPro" id="IPR003594">
    <property type="entry name" value="HATPase_dom"/>
</dbReference>
<sequence>MSIGAGYINHLQTQIFEQEARTRSELVLQFGEANRLYVNEQLRPSVQKYTKEFVLEAMSAAFATNNIFKYFNNRFPKYIYKQPSLNPLNPHNQADELEIQLINKFRDSQNIKDLVGYRKINNQEQFYVARPIKVEASCLKCHSNPETAPKEVVERYGKTQGYHWRVGDIISALIIYIPTQDLRIHQRAMWVTVLIVFLGLTIILLGLISILFEKLVNRRIRKVAIIMRQIGLNPNSNLRIIDSSADEIGTMAKVFNHMSDTLADSHAHLEQKVAERTAALENALNELKTTQTQLIQTEKMSSLGQLVAGVAHEINNPINFIHGNVAHLDGYTQNLLEIIQLYQSQYPHPISTIKDKIAEFDLAFMSEDLLKLLSSMKVGTERIREIVKSLRNFSRLDEAEIKEANIHEGIDSTLLILQNRLHQPGCSQIEVIKNYGNLPLIECYPGSLNQVFMNILANAIDALEEALGTRDWGLGRTFPNPQFPVLNPQISIQTEMQGNFVSIHIADNGQGMTEEVCKRVFDPFFTTKPVGKGTGMGLSISYQIITKNHKGRLECFSTLGEGTEFVIQIPICQRASEPLR</sequence>
<feature type="transmembrane region" description="Helical" evidence="9">
    <location>
        <begin position="188"/>
        <end position="212"/>
    </location>
</feature>
<dbReference type="CDD" id="cd00082">
    <property type="entry name" value="HisKA"/>
    <property type="match status" value="1"/>
</dbReference>
<organism evidence="12 13">
    <name type="scientific">Chlorogloeopsis fritschii PCC 6912</name>
    <dbReference type="NCBI Taxonomy" id="211165"/>
    <lineage>
        <taxon>Bacteria</taxon>
        <taxon>Bacillati</taxon>
        <taxon>Cyanobacteriota</taxon>
        <taxon>Cyanophyceae</taxon>
        <taxon>Nostocales</taxon>
        <taxon>Chlorogloeopsidaceae</taxon>
        <taxon>Chlorogloeopsis</taxon>
    </lineage>
</organism>
<dbReference type="InterPro" id="IPR036890">
    <property type="entry name" value="HATPase_C_sf"/>
</dbReference>
<dbReference type="STRING" id="211165.GCA_000317285_01507"/>
<keyword evidence="8" id="KW-0175">Coiled coil</keyword>
<dbReference type="SUPFAM" id="SSF55874">
    <property type="entry name" value="ATPase domain of HSP90 chaperone/DNA topoisomerase II/histidine kinase"/>
    <property type="match status" value="1"/>
</dbReference>
<evidence type="ECO:0000256" key="1">
    <source>
        <dbReference type="ARBA" id="ARBA00000085"/>
    </source>
</evidence>
<dbReference type="GO" id="GO:0016020">
    <property type="term" value="C:membrane"/>
    <property type="evidence" value="ECO:0007669"/>
    <property type="project" value="UniProtKB-SubCell"/>
</dbReference>
<dbReference type="InterPro" id="IPR003660">
    <property type="entry name" value="HAMP_dom"/>
</dbReference>
<evidence type="ECO:0000259" key="10">
    <source>
        <dbReference type="PROSITE" id="PS50109"/>
    </source>
</evidence>
<gene>
    <name evidence="12" type="ORF">PCC6912_32660</name>
</gene>
<dbReference type="Gene3D" id="3.30.565.10">
    <property type="entry name" value="Histidine kinase-like ATPase, C-terminal domain"/>
    <property type="match status" value="1"/>
</dbReference>
<dbReference type="EC" id="2.7.13.3" evidence="3"/>
<dbReference type="Pfam" id="PF02518">
    <property type="entry name" value="HATPase_c"/>
    <property type="match status" value="1"/>
</dbReference>
<dbReference type="Gene3D" id="1.10.287.130">
    <property type="match status" value="1"/>
</dbReference>
<dbReference type="SMART" id="SM00304">
    <property type="entry name" value="HAMP"/>
    <property type="match status" value="1"/>
</dbReference>
<evidence type="ECO:0000313" key="12">
    <source>
        <dbReference type="EMBL" id="RUR79730.1"/>
    </source>
</evidence>
<keyword evidence="9" id="KW-0472">Membrane</keyword>
<dbReference type="Proteomes" id="UP000268857">
    <property type="component" value="Unassembled WGS sequence"/>
</dbReference>
<dbReference type="PRINTS" id="PR00344">
    <property type="entry name" value="BCTRLSENSOR"/>
</dbReference>
<dbReference type="PANTHER" id="PTHR43065:SF50">
    <property type="entry name" value="HISTIDINE KINASE"/>
    <property type="match status" value="1"/>
</dbReference>
<dbReference type="EMBL" id="RSCJ01000012">
    <property type="protein sequence ID" value="RUR79730.1"/>
    <property type="molecule type" value="Genomic_DNA"/>
</dbReference>
<dbReference type="PROSITE" id="PS50109">
    <property type="entry name" value="HIS_KIN"/>
    <property type="match status" value="1"/>
</dbReference>
<evidence type="ECO:0000256" key="7">
    <source>
        <dbReference type="ARBA" id="ARBA00023012"/>
    </source>
</evidence>
<dbReference type="SUPFAM" id="SSF47384">
    <property type="entry name" value="Homodimeric domain of signal transducing histidine kinase"/>
    <property type="match status" value="1"/>
</dbReference>
<evidence type="ECO:0000256" key="5">
    <source>
        <dbReference type="ARBA" id="ARBA00022679"/>
    </source>
</evidence>
<evidence type="ECO:0000256" key="4">
    <source>
        <dbReference type="ARBA" id="ARBA00022553"/>
    </source>
</evidence>
<feature type="coiled-coil region" evidence="8">
    <location>
        <begin position="266"/>
        <end position="300"/>
    </location>
</feature>
<accession>A0A3S1A499</accession>
<comment type="caution">
    <text evidence="12">The sequence shown here is derived from an EMBL/GenBank/DDBJ whole genome shotgun (WGS) entry which is preliminary data.</text>
</comment>
<dbReference type="AlphaFoldDB" id="A0A3S1A499"/>
<reference evidence="12 13" key="1">
    <citation type="journal article" date="2019" name="Genome Biol. Evol.">
        <title>Day and night: Metabolic profiles and evolutionary relationships of six axenic non-marine cyanobacteria.</title>
        <authorList>
            <person name="Will S.E."/>
            <person name="Henke P."/>
            <person name="Boedeker C."/>
            <person name="Huang S."/>
            <person name="Brinkmann H."/>
            <person name="Rohde M."/>
            <person name="Jarek M."/>
            <person name="Friedl T."/>
            <person name="Seufert S."/>
            <person name="Schumacher M."/>
            <person name="Overmann J."/>
            <person name="Neumann-Schaal M."/>
            <person name="Petersen J."/>
        </authorList>
    </citation>
    <scope>NUCLEOTIDE SEQUENCE [LARGE SCALE GENOMIC DNA]</scope>
    <source>
        <strain evidence="12 13">PCC 6912</strain>
    </source>
</reference>
<dbReference type="Gene3D" id="6.10.340.10">
    <property type="match status" value="1"/>
</dbReference>
<dbReference type="SMART" id="SM00388">
    <property type="entry name" value="HisKA"/>
    <property type="match status" value="1"/>
</dbReference>
<proteinExistence type="predicted"/>
<dbReference type="Pfam" id="PF00672">
    <property type="entry name" value="HAMP"/>
    <property type="match status" value="1"/>
</dbReference>
<keyword evidence="13" id="KW-1185">Reference proteome</keyword>
<dbReference type="RefSeq" id="WP_392408096.1">
    <property type="nucleotide sequence ID" value="NZ_CP170746.1"/>
</dbReference>
<evidence type="ECO:0000259" key="11">
    <source>
        <dbReference type="PROSITE" id="PS50885"/>
    </source>
</evidence>
<dbReference type="PANTHER" id="PTHR43065">
    <property type="entry name" value="SENSOR HISTIDINE KINASE"/>
    <property type="match status" value="1"/>
</dbReference>
<comment type="subcellular location">
    <subcellularLocation>
        <location evidence="2">Membrane</location>
    </subcellularLocation>
</comment>
<keyword evidence="5" id="KW-0808">Transferase</keyword>
<feature type="domain" description="Histidine kinase" evidence="10">
    <location>
        <begin position="309"/>
        <end position="573"/>
    </location>
</feature>
<dbReference type="Pfam" id="PF11845">
    <property type="entry name" value="Tll0287-like"/>
    <property type="match status" value="1"/>
</dbReference>
<dbReference type="InterPro" id="IPR004358">
    <property type="entry name" value="Sig_transdc_His_kin-like_C"/>
</dbReference>
<evidence type="ECO:0000256" key="9">
    <source>
        <dbReference type="SAM" id="Phobius"/>
    </source>
</evidence>
<keyword evidence="9" id="KW-1133">Transmembrane helix</keyword>
<dbReference type="CDD" id="cd06225">
    <property type="entry name" value="HAMP"/>
    <property type="match status" value="1"/>
</dbReference>
<keyword evidence="7" id="KW-0902">Two-component regulatory system</keyword>
<dbReference type="InterPro" id="IPR005467">
    <property type="entry name" value="His_kinase_dom"/>
</dbReference>
<comment type="catalytic activity">
    <reaction evidence="1">
        <text>ATP + protein L-histidine = ADP + protein N-phospho-L-histidine.</text>
        <dbReference type="EC" id="2.7.13.3"/>
    </reaction>
</comment>
<evidence type="ECO:0000256" key="6">
    <source>
        <dbReference type="ARBA" id="ARBA00022777"/>
    </source>
</evidence>
<name>A0A3S1A499_CHLFR</name>
<keyword evidence="9" id="KW-0812">Transmembrane</keyword>
<protein>
    <recommendedName>
        <fullName evidence="3">histidine kinase</fullName>
        <ecNumber evidence="3">2.7.13.3</ecNumber>
    </recommendedName>
</protein>
<evidence type="ECO:0000256" key="2">
    <source>
        <dbReference type="ARBA" id="ARBA00004370"/>
    </source>
</evidence>
<evidence type="ECO:0000313" key="13">
    <source>
        <dbReference type="Proteomes" id="UP000268857"/>
    </source>
</evidence>
<dbReference type="InterPro" id="IPR021796">
    <property type="entry name" value="Tll0287-like_dom"/>
</dbReference>
<evidence type="ECO:0000256" key="3">
    <source>
        <dbReference type="ARBA" id="ARBA00012438"/>
    </source>
</evidence>
<keyword evidence="6" id="KW-0418">Kinase</keyword>
<dbReference type="InterPro" id="IPR003661">
    <property type="entry name" value="HisK_dim/P_dom"/>
</dbReference>
<feature type="domain" description="HAMP" evidence="11">
    <location>
        <begin position="214"/>
        <end position="267"/>
    </location>
</feature>
<keyword evidence="4" id="KW-0597">Phosphoprotein</keyword>
<dbReference type="SMART" id="SM00387">
    <property type="entry name" value="HATPase_c"/>
    <property type="match status" value="1"/>
</dbReference>
<evidence type="ECO:0000256" key="8">
    <source>
        <dbReference type="SAM" id="Coils"/>
    </source>
</evidence>